<feature type="domain" description="Tr-type G" evidence="7">
    <location>
        <begin position="1"/>
        <end position="234"/>
    </location>
</feature>
<evidence type="ECO:0000259" key="7">
    <source>
        <dbReference type="PROSITE" id="PS51722"/>
    </source>
</evidence>
<keyword evidence="3" id="KW-0547">Nucleotide-binding</keyword>
<dbReference type="SMART" id="SM00838">
    <property type="entry name" value="EFG_C"/>
    <property type="match status" value="1"/>
</dbReference>
<dbReference type="CDD" id="cd03711">
    <property type="entry name" value="Tet_C"/>
    <property type="match status" value="1"/>
</dbReference>
<dbReference type="InterPro" id="IPR000795">
    <property type="entry name" value="T_Tr_GTP-bd_dom"/>
</dbReference>
<dbReference type="OrthoDB" id="9801472at2"/>
<comment type="similarity">
    <text evidence="2">Belongs to the TRAFAC class translation factor GTPase superfamily. Classic translation factor GTPase family. PrfC subfamily.</text>
</comment>
<dbReference type="SUPFAM" id="SSF52540">
    <property type="entry name" value="P-loop containing nucleoside triphosphate hydrolases"/>
    <property type="match status" value="1"/>
</dbReference>
<organism evidence="8 9">
    <name type="scientific">Hathewaya histolytica</name>
    <name type="common">Clostridium histolyticum</name>
    <dbReference type="NCBI Taxonomy" id="1498"/>
    <lineage>
        <taxon>Bacteria</taxon>
        <taxon>Bacillati</taxon>
        <taxon>Bacillota</taxon>
        <taxon>Clostridia</taxon>
        <taxon>Eubacteriales</taxon>
        <taxon>Clostridiaceae</taxon>
        <taxon>Hathewaya</taxon>
    </lineage>
</organism>
<comment type="function">
    <text evidence="1">Abolishes the inhibitory effect of tetracyclin on protein synthesis by a non-covalent modification of the ribosomes.</text>
</comment>
<evidence type="ECO:0000256" key="4">
    <source>
        <dbReference type="ARBA" id="ARBA00022917"/>
    </source>
</evidence>
<dbReference type="Gene3D" id="3.30.230.10">
    <property type="match status" value="1"/>
</dbReference>
<dbReference type="Pfam" id="PF00009">
    <property type="entry name" value="GTP_EFTU"/>
    <property type="match status" value="1"/>
</dbReference>
<dbReference type="SUPFAM" id="SSF54211">
    <property type="entry name" value="Ribosomal protein S5 domain 2-like"/>
    <property type="match status" value="1"/>
</dbReference>
<dbReference type="InterPro" id="IPR004548">
    <property type="entry name" value="PrfC"/>
</dbReference>
<dbReference type="PRINTS" id="PR01037">
    <property type="entry name" value="TCRTETOQM"/>
</dbReference>
<dbReference type="PANTHER" id="PTHR43556">
    <property type="entry name" value="PEPTIDE CHAIN RELEASE FACTOR RF3"/>
    <property type="match status" value="1"/>
</dbReference>
<dbReference type="Pfam" id="PF22042">
    <property type="entry name" value="EF-G_D2"/>
    <property type="match status" value="1"/>
</dbReference>
<gene>
    <name evidence="8" type="primary">tetP</name>
    <name evidence="8" type="ORF">NCTC503_00766</name>
</gene>
<dbReference type="GO" id="GO:0016150">
    <property type="term" value="F:translation release factor activity, codon nonspecific"/>
    <property type="evidence" value="ECO:0007669"/>
    <property type="project" value="TreeGrafter"/>
</dbReference>
<dbReference type="InterPro" id="IPR035650">
    <property type="entry name" value="Tet_C"/>
</dbReference>
<dbReference type="SUPFAM" id="SSF50447">
    <property type="entry name" value="Translation proteins"/>
    <property type="match status" value="1"/>
</dbReference>
<dbReference type="KEGG" id="hhw:NCTC503_00766"/>
<protein>
    <submittedName>
        <fullName evidence="8">Tetracycline resistance protein TetP</fullName>
    </submittedName>
</protein>
<evidence type="ECO:0000256" key="6">
    <source>
        <dbReference type="ARBA" id="ARBA00023251"/>
    </source>
</evidence>
<dbReference type="PANTHER" id="PTHR43556:SF2">
    <property type="entry name" value="PEPTIDE CHAIN RELEASE FACTOR RF3"/>
    <property type="match status" value="1"/>
</dbReference>
<evidence type="ECO:0000256" key="5">
    <source>
        <dbReference type="ARBA" id="ARBA00023134"/>
    </source>
</evidence>
<dbReference type="SMART" id="SM00889">
    <property type="entry name" value="EFG_IV"/>
    <property type="match status" value="1"/>
</dbReference>
<dbReference type="GO" id="GO:0005829">
    <property type="term" value="C:cytosol"/>
    <property type="evidence" value="ECO:0007669"/>
    <property type="project" value="TreeGrafter"/>
</dbReference>
<evidence type="ECO:0000256" key="3">
    <source>
        <dbReference type="ARBA" id="ARBA00022741"/>
    </source>
</evidence>
<dbReference type="EMBL" id="LR590481">
    <property type="protein sequence ID" value="VTQ85457.1"/>
    <property type="molecule type" value="Genomic_DNA"/>
</dbReference>
<dbReference type="Pfam" id="PF00679">
    <property type="entry name" value="EFG_C"/>
    <property type="match status" value="1"/>
</dbReference>
<keyword evidence="5" id="KW-0342">GTP-binding</keyword>
<accession>A0A4V6KC82</accession>
<evidence type="ECO:0000313" key="8">
    <source>
        <dbReference type="EMBL" id="VTQ85457.1"/>
    </source>
</evidence>
<dbReference type="Pfam" id="PF03764">
    <property type="entry name" value="EFG_IV"/>
    <property type="match status" value="1"/>
</dbReference>
<reference evidence="8 9" key="1">
    <citation type="submission" date="2019-05" db="EMBL/GenBank/DDBJ databases">
        <authorList>
            <consortium name="Pathogen Informatics"/>
        </authorList>
    </citation>
    <scope>NUCLEOTIDE SEQUENCE [LARGE SCALE GENOMIC DNA]</scope>
    <source>
        <strain evidence="8 9">NCTC503</strain>
    </source>
</reference>
<dbReference type="RefSeq" id="WP_138209489.1">
    <property type="nucleotide sequence ID" value="NZ_CBCRUQ010000001.1"/>
</dbReference>
<dbReference type="Proteomes" id="UP000308489">
    <property type="component" value="Chromosome 1"/>
</dbReference>
<dbReference type="InterPro" id="IPR053905">
    <property type="entry name" value="EF-G-like_DII"/>
</dbReference>
<keyword evidence="6" id="KW-0046">Antibiotic resistance</keyword>
<evidence type="ECO:0000256" key="2">
    <source>
        <dbReference type="ARBA" id="ARBA00009978"/>
    </source>
</evidence>
<proteinExistence type="inferred from homology"/>
<dbReference type="GO" id="GO:0046677">
    <property type="term" value="P:response to antibiotic"/>
    <property type="evidence" value="ECO:0007669"/>
    <property type="project" value="UniProtKB-KW"/>
</dbReference>
<dbReference type="Gene3D" id="3.30.70.240">
    <property type="match status" value="1"/>
</dbReference>
<dbReference type="InterPro" id="IPR014721">
    <property type="entry name" value="Ribsml_uS5_D2-typ_fold_subgr"/>
</dbReference>
<keyword evidence="4" id="KW-0648">Protein biosynthesis</keyword>
<dbReference type="Gene3D" id="3.40.50.300">
    <property type="entry name" value="P-loop containing nucleotide triphosphate hydrolases"/>
    <property type="match status" value="1"/>
</dbReference>
<evidence type="ECO:0000256" key="1">
    <source>
        <dbReference type="ARBA" id="ARBA00003987"/>
    </source>
</evidence>
<dbReference type="InterPro" id="IPR035647">
    <property type="entry name" value="EFG_III/V"/>
</dbReference>
<dbReference type="SUPFAM" id="SSF54980">
    <property type="entry name" value="EF-G C-terminal domain-like"/>
    <property type="match status" value="2"/>
</dbReference>
<dbReference type="InterPro" id="IPR000640">
    <property type="entry name" value="EFG_V-like"/>
</dbReference>
<dbReference type="PRINTS" id="PR00315">
    <property type="entry name" value="ELONGATNFCT"/>
</dbReference>
<dbReference type="InterPro" id="IPR009000">
    <property type="entry name" value="Transl_B-barrel_sf"/>
</dbReference>
<dbReference type="Gene3D" id="2.40.30.10">
    <property type="entry name" value="Translation factors"/>
    <property type="match status" value="1"/>
</dbReference>
<keyword evidence="9" id="KW-1185">Reference proteome</keyword>
<evidence type="ECO:0000313" key="9">
    <source>
        <dbReference type="Proteomes" id="UP000308489"/>
    </source>
</evidence>
<dbReference type="Gene3D" id="3.30.70.870">
    <property type="entry name" value="Elongation Factor G (Translational Gtpase), domain 3"/>
    <property type="match status" value="1"/>
</dbReference>
<dbReference type="InterPro" id="IPR027417">
    <property type="entry name" value="P-loop_NTPase"/>
</dbReference>
<dbReference type="GO" id="GO:0005525">
    <property type="term" value="F:GTP binding"/>
    <property type="evidence" value="ECO:0007669"/>
    <property type="project" value="UniProtKB-KW"/>
</dbReference>
<dbReference type="AlphaFoldDB" id="A0A4V6KC82"/>
<name>A0A4V6KC82_HATHI</name>
<dbReference type="GO" id="GO:0003924">
    <property type="term" value="F:GTPase activity"/>
    <property type="evidence" value="ECO:0007669"/>
    <property type="project" value="InterPro"/>
</dbReference>
<sequence length="651" mass="74711">MNKTIGILAHVDAGKTTFSEQLLYHTKSIKNIGRVDHQNSFLDSHDIEKKRGITVFSDQGVFNYNKSTYYLIDTPGHIDFSTEMERAIQVMDYAIIIINGVEGIQGHTETVWNILRKHRIPTFFFINKIDRVNAEVEAVVEEIRCNLTTDICFITESLNGDELNDELIEFIAERNDILFEKYIDGAYEKDLWLGFMKNMVKENKVFPCLSGSALQDIGIEEFLEKMDMLTFTEYCNEEDFSARVYKIRHDGQGNKLTYIKALSGTLKVKEEVHIGSNASNCYEKINQIRIYNGNKFKTVDKVSSGEIFAVTGLKSVKVGDGIGTLMEKFNYEMIPTLKSKVIFDKTLNSKEVLNYFKILEEEDPALNIIWNEKLQEIQVHIMGVIQLEVLKQLMEDRFNLIVEFGPCEILYKETICGEVKGYGHFEPLKHYAEVHLKIEQGEKNSGIVFENLCHNDDLPPGNQNLVKTHIYERDHHGILTGSPITDLKITLLTGRSHNKHTSGGDFREATFRALRQGLEKAQNVLLEPYYRFKMEVELDYMGRILSDIQKLNGSFETPETIYNKVVIRGRGPVATFMDYSMEFISFTKGKGKINFIFYGYDSCHNQEEVIEKIGYDKNADIEYTSTSVFCSKGQGFLVSWDEAESYMHCIN</sequence>
<dbReference type="PROSITE" id="PS51722">
    <property type="entry name" value="G_TR_2"/>
    <property type="match status" value="1"/>
</dbReference>
<dbReference type="InterPro" id="IPR005225">
    <property type="entry name" value="Small_GTP-bd"/>
</dbReference>
<dbReference type="InterPro" id="IPR005517">
    <property type="entry name" value="Transl_elong_EFG/EF2_IV"/>
</dbReference>
<dbReference type="NCBIfam" id="TIGR00231">
    <property type="entry name" value="small_GTP"/>
    <property type="match status" value="1"/>
</dbReference>
<dbReference type="InterPro" id="IPR020568">
    <property type="entry name" value="Ribosomal_Su5_D2-typ_SF"/>
</dbReference>